<comment type="similarity">
    <text evidence="1">Belongs to the asparagine synthetase family.</text>
</comment>
<sequence length="705" mass="80371">MKRLNKSLFSPIAQSSSHHNASFINGVQALCSNQLSNFSMSSSHSCGFISIMSPHESIASKQEVSIRGSSSSWEERMKKGLQSIRHRGPDSSHIWIDPHRGGKVALAHARLSIIDLKGGDQPLSNHDQTIHVVVNGELYDYERIRSDLMNRCGYTFKTHSDSEIVLALYQEYGLEMFKHLRGEFVFSLWDSKAGIMIVAKDRFGIKPLFYTKDEKSGAVLFASEMKAFFEMGIKCEWDEDSVVYPGSYDQRTLFKNVYQFPPGHYAIIALHDVNMRQLLEESIRHRLKADVPVGVYLSGGIDSCAVLGLSNKILKEHFKSNGSIDAFTLSFKDHVAFDEASIAAKQAQLSGAKYHEIPITQQELADHFEETVYHCERPNIQTSFIAKFLLSRAVRDAGYKVVLTGEGSDETFCGYPWFKIDLLNDSQALAKHDREEIVNLLLEKNIGFRYMFKSFFASSSENSKPDPVKKLVGFHPSFLSVSLASHYDQFLHSHLVPSEEEKEAMLRYRLLNLVDASVTDKMKHKWNNVHSSMYLWAKTLFQNFILVHLGDRCEMAHSVEGRVPFLDHHLVEYVNNLPLSLKLKADLDNKVLVEKYALREATKDVLTEEVYQRIKHPFTSPPSTWNKNGPVYQLFQETLRSSEFDKQPFYDRKKVVQFLDTVHESQDPTTLQAYDGTLTHLTCLAFIQKRFNPSLPSPSTTTRWP</sequence>
<feature type="binding site" evidence="6">
    <location>
        <position position="161"/>
    </location>
    <ligand>
        <name>L-glutamine</name>
        <dbReference type="ChEBI" id="CHEBI:58359"/>
    </ligand>
</feature>
<dbReference type="PIRSF" id="PIRSF001589">
    <property type="entry name" value="Asn_synthetase_glu-h"/>
    <property type="match status" value="1"/>
</dbReference>
<evidence type="ECO:0000256" key="4">
    <source>
        <dbReference type="ARBA" id="ARBA00022962"/>
    </source>
</evidence>
<gene>
    <name evidence="9" type="ORF">C9374_001894</name>
</gene>
<accession>A0AA88KMD5</accession>
<dbReference type="InterPro" id="IPR033738">
    <property type="entry name" value="AsnB_N"/>
</dbReference>
<dbReference type="GO" id="GO:0006529">
    <property type="term" value="P:asparagine biosynthetic process"/>
    <property type="evidence" value="ECO:0007669"/>
    <property type="project" value="InterPro"/>
</dbReference>
<dbReference type="PANTHER" id="PTHR43284">
    <property type="entry name" value="ASPARAGINE SYNTHETASE (GLUTAMINE-HYDROLYZING)"/>
    <property type="match status" value="1"/>
</dbReference>
<keyword evidence="4" id="KW-0315">Glutamine amidotransferase</keyword>
<dbReference type="InterPro" id="IPR051786">
    <property type="entry name" value="ASN_synthetase/amidase"/>
</dbReference>
<evidence type="ECO:0000313" key="10">
    <source>
        <dbReference type="Proteomes" id="UP000816034"/>
    </source>
</evidence>
<dbReference type="EMBL" id="PYSW02000014">
    <property type="protein sequence ID" value="KAG2386859.1"/>
    <property type="molecule type" value="Genomic_DNA"/>
</dbReference>
<evidence type="ECO:0000259" key="8">
    <source>
        <dbReference type="PROSITE" id="PS51278"/>
    </source>
</evidence>
<comment type="caution">
    <text evidence="9">The sequence shown here is derived from an EMBL/GenBank/DDBJ whole genome shotgun (WGS) entry which is preliminary data.</text>
</comment>
<dbReference type="GO" id="GO:0005524">
    <property type="term" value="F:ATP binding"/>
    <property type="evidence" value="ECO:0007669"/>
    <property type="project" value="UniProtKB-KW"/>
</dbReference>
<dbReference type="InterPro" id="IPR014729">
    <property type="entry name" value="Rossmann-like_a/b/a_fold"/>
</dbReference>
<dbReference type="Proteomes" id="UP000816034">
    <property type="component" value="Unassembled WGS sequence"/>
</dbReference>
<reference evidence="9 10" key="1">
    <citation type="journal article" date="2018" name="BMC Genomics">
        <title>The genome of Naegleria lovaniensis, the basis for a comparative approach to unravel pathogenicity factors of the human pathogenic amoeba N. fowleri.</title>
        <authorList>
            <person name="Liechti N."/>
            <person name="Schurch N."/>
            <person name="Bruggmann R."/>
            <person name="Wittwer M."/>
        </authorList>
    </citation>
    <scope>NUCLEOTIDE SEQUENCE [LARGE SCALE GENOMIC DNA]</scope>
    <source>
        <strain evidence="9 10">ATCC 30569</strain>
    </source>
</reference>
<evidence type="ECO:0000313" key="9">
    <source>
        <dbReference type="EMBL" id="KAG2386859.1"/>
    </source>
</evidence>
<evidence type="ECO:0000256" key="3">
    <source>
        <dbReference type="ARBA" id="ARBA00022840"/>
    </source>
</evidence>
<dbReference type="Gene3D" id="3.60.20.10">
    <property type="entry name" value="Glutamine Phosphoribosylpyrophosphate, subunit 1, domain 1"/>
    <property type="match status" value="1"/>
</dbReference>
<dbReference type="PANTHER" id="PTHR43284:SF1">
    <property type="entry name" value="ASPARAGINE SYNTHETASE"/>
    <property type="match status" value="1"/>
</dbReference>
<evidence type="ECO:0000256" key="7">
    <source>
        <dbReference type="PIRSR" id="PIRSR001589-3"/>
    </source>
</evidence>
<dbReference type="GO" id="GO:0004066">
    <property type="term" value="F:asparagine synthase (glutamine-hydrolyzing) activity"/>
    <property type="evidence" value="ECO:0007669"/>
    <property type="project" value="InterPro"/>
</dbReference>
<dbReference type="InterPro" id="IPR029055">
    <property type="entry name" value="Ntn_hydrolases_N"/>
</dbReference>
<feature type="domain" description="Glutamine amidotransferase type-2" evidence="8">
    <location>
        <begin position="46"/>
        <end position="271"/>
    </location>
</feature>
<dbReference type="GO" id="GO:0005829">
    <property type="term" value="C:cytosol"/>
    <property type="evidence" value="ECO:0007669"/>
    <property type="project" value="TreeGrafter"/>
</dbReference>
<dbReference type="InterPro" id="IPR006426">
    <property type="entry name" value="Asn_synth_AEB"/>
</dbReference>
<name>A0AA88KMD5_NAELO</name>
<dbReference type="Pfam" id="PF00733">
    <property type="entry name" value="Asn_synthase"/>
    <property type="match status" value="1"/>
</dbReference>
<keyword evidence="3 5" id="KW-0067">ATP-binding</keyword>
<dbReference type="GeneID" id="68094350"/>
<dbReference type="InterPro" id="IPR017932">
    <property type="entry name" value="GATase_2_dom"/>
</dbReference>
<dbReference type="InterPro" id="IPR001962">
    <property type="entry name" value="Asn_synthase"/>
</dbReference>
<dbReference type="RefSeq" id="XP_044550851.1">
    <property type="nucleotide sequence ID" value="XM_044691251.1"/>
</dbReference>
<dbReference type="NCBIfam" id="TIGR01536">
    <property type="entry name" value="asn_synth_AEB"/>
    <property type="match status" value="1"/>
</dbReference>
<organism evidence="9 10">
    <name type="scientific">Naegleria lovaniensis</name>
    <name type="common">Amoeba</name>
    <dbReference type="NCBI Taxonomy" id="51637"/>
    <lineage>
        <taxon>Eukaryota</taxon>
        <taxon>Discoba</taxon>
        <taxon>Heterolobosea</taxon>
        <taxon>Tetramitia</taxon>
        <taxon>Eutetramitia</taxon>
        <taxon>Vahlkampfiidae</taxon>
        <taxon>Naegleria</taxon>
    </lineage>
</organism>
<keyword evidence="10" id="KW-1185">Reference proteome</keyword>
<evidence type="ECO:0000256" key="6">
    <source>
        <dbReference type="PIRSR" id="PIRSR001589-2"/>
    </source>
</evidence>
<dbReference type="AlphaFoldDB" id="A0AA88KMD5"/>
<feature type="site" description="Important for beta-aspartyl-AMP intermediate formation" evidence="7">
    <location>
        <position position="406"/>
    </location>
</feature>
<dbReference type="CDD" id="cd01991">
    <property type="entry name" value="Asn_synthase_B_C"/>
    <property type="match status" value="1"/>
</dbReference>
<dbReference type="Gene3D" id="3.40.50.620">
    <property type="entry name" value="HUPs"/>
    <property type="match status" value="1"/>
</dbReference>
<protein>
    <recommendedName>
        <fullName evidence="8">Glutamine amidotransferase type-2 domain-containing protein</fullName>
    </recommendedName>
</protein>
<keyword evidence="2 5" id="KW-0547">Nucleotide-binding</keyword>
<proteinExistence type="inferred from homology"/>
<evidence type="ECO:0000256" key="2">
    <source>
        <dbReference type="ARBA" id="ARBA00022741"/>
    </source>
</evidence>
<dbReference type="SUPFAM" id="SSF56235">
    <property type="entry name" value="N-terminal nucleophile aminohydrolases (Ntn hydrolases)"/>
    <property type="match status" value="1"/>
</dbReference>
<dbReference type="SUPFAM" id="SSF52402">
    <property type="entry name" value="Adenine nucleotide alpha hydrolases-like"/>
    <property type="match status" value="1"/>
</dbReference>
<evidence type="ECO:0000256" key="5">
    <source>
        <dbReference type="PIRNR" id="PIRNR001589"/>
    </source>
</evidence>
<dbReference type="PROSITE" id="PS51278">
    <property type="entry name" value="GATASE_TYPE_2"/>
    <property type="match status" value="1"/>
</dbReference>
<dbReference type="CDD" id="cd00712">
    <property type="entry name" value="AsnB"/>
    <property type="match status" value="1"/>
</dbReference>
<dbReference type="Pfam" id="PF13537">
    <property type="entry name" value="GATase_7"/>
    <property type="match status" value="1"/>
</dbReference>
<evidence type="ECO:0000256" key="1">
    <source>
        <dbReference type="ARBA" id="ARBA00005752"/>
    </source>
</evidence>